<evidence type="ECO:0000313" key="1">
    <source>
        <dbReference type="EMBL" id="CUE76835.1"/>
    </source>
</evidence>
<dbReference type="EMBL" id="CYKH01000187">
    <property type="protein sequence ID" value="CUE76835.1"/>
    <property type="molecule type" value="Genomic_DNA"/>
</dbReference>
<dbReference type="AlphaFoldDB" id="A0A0S4IMX6"/>
<feature type="non-terminal residue" evidence="1">
    <location>
        <position position="335"/>
    </location>
</feature>
<proteinExistence type="predicted"/>
<organism evidence="1 2">
    <name type="scientific">Bodo saltans</name>
    <name type="common">Flagellated protozoan</name>
    <dbReference type="NCBI Taxonomy" id="75058"/>
    <lineage>
        <taxon>Eukaryota</taxon>
        <taxon>Discoba</taxon>
        <taxon>Euglenozoa</taxon>
        <taxon>Kinetoplastea</taxon>
        <taxon>Metakinetoplastina</taxon>
        <taxon>Eubodonida</taxon>
        <taxon>Bodonidae</taxon>
        <taxon>Bodo</taxon>
    </lineage>
</organism>
<keyword evidence="2" id="KW-1185">Reference proteome</keyword>
<reference evidence="2" key="1">
    <citation type="submission" date="2015-09" db="EMBL/GenBank/DDBJ databases">
        <authorList>
            <consortium name="Pathogen Informatics"/>
        </authorList>
    </citation>
    <scope>NUCLEOTIDE SEQUENCE [LARGE SCALE GENOMIC DNA]</scope>
    <source>
        <strain evidence="2">Lake Konstanz</strain>
    </source>
</reference>
<dbReference type="VEuPathDB" id="TriTrypDB:BSAL_56195"/>
<dbReference type="Proteomes" id="UP000051952">
    <property type="component" value="Unassembled WGS sequence"/>
</dbReference>
<name>A0A0S4IMX6_BODSA</name>
<evidence type="ECO:0000313" key="2">
    <source>
        <dbReference type="Proteomes" id="UP000051952"/>
    </source>
</evidence>
<sequence>MRFRGLNGLIGTTPQEASALLVESLRYVLFDGHISSTHSAGHLISGRGIMVDNATYEKVVPPNYANVLVPKERQPNEKKIESTDSNTRSLAKKLVPNTKTIVSIDSEGNEHRISYHACYPKARGRYSISPAMVVVLTTLMSNAFEENFSNIGDVFEREMAKFLFFIVQAFHGRPVRELVDFIVGPSAFVGKTAQKILKRNTTVAFDSVALRIAGADKNHVNLWTSGDGASSHAWIEISPPGLGSADIVLHIPKVITIPIQCKDVGNPFSYHEIAKALNSMLVNSNRWKNPDQSKEYAGGHNDYAQALQAVEIAFSDAQQGDITIPEGTVTPSAAA</sequence>
<gene>
    <name evidence="1" type="ORF">BSAL_56195</name>
</gene>
<protein>
    <submittedName>
        <fullName evidence="1">Uncharacterized protein</fullName>
    </submittedName>
</protein>
<accession>A0A0S4IMX6</accession>